<name>A0ABP0UIM8_9BRYO</name>
<gene>
    <name evidence="2" type="ORF">CSSPTR1EN2_LOCUS14897</name>
</gene>
<protein>
    <submittedName>
        <fullName evidence="2">Uncharacterized protein</fullName>
    </submittedName>
</protein>
<organism evidence="2 3">
    <name type="scientific">Sphagnum troendelagicum</name>
    <dbReference type="NCBI Taxonomy" id="128251"/>
    <lineage>
        <taxon>Eukaryota</taxon>
        <taxon>Viridiplantae</taxon>
        <taxon>Streptophyta</taxon>
        <taxon>Embryophyta</taxon>
        <taxon>Bryophyta</taxon>
        <taxon>Sphagnophytina</taxon>
        <taxon>Sphagnopsida</taxon>
        <taxon>Sphagnales</taxon>
        <taxon>Sphagnaceae</taxon>
        <taxon>Sphagnum</taxon>
    </lineage>
</organism>
<feature type="compositionally biased region" description="Basic and acidic residues" evidence="1">
    <location>
        <begin position="272"/>
        <end position="289"/>
    </location>
</feature>
<accession>A0ABP0UIM8</accession>
<sequence length="409" mass="45380">MLIHNGDMIAIILHGFVPPGEASKTSFATMERSSALALGSPRWCSLATGSVAVTSPSTGGYPKPSKPELCLFDRTLNLPFSHLVRSGRLSVARYRHSGKNARNQENWSPENLERCADIWAIEFVQANLRSHLASWLRELDSLFPEEFPFGTFRVERSCFSAMAVTENYPSTPHTDRDMSNSVIAWFLQEPNRRSHSRRRRPIRVCHPPDVFPTSTGDRDNVPVCMATALHHAYSRSKAPIRCRPLPSEGDPGSLRRSTVGSLSHKRSSQRIDANEKLHSQARKAKDWSPRRGLARHLLRQHPPDLRRNLQPMSTSSNQLPRCSIDILVRRNLGSLFICSPLSSFAFGPSPATPLSIVTPRRPEKTGTSLLLAPAAAGVALTNLSLLLPLIAVHSSVSLPVSPLHRRIVF</sequence>
<dbReference type="Proteomes" id="UP001497512">
    <property type="component" value="Chromosome 3"/>
</dbReference>
<reference evidence="2" key="1">
    <citation type="submission" date="2024-02" db="EMBL/GenBank/DDBJ databases">
        <authorList>
            <consortium name="ELIXIR-Norway"/>
            <consortium name="Elixir Norway"/>
        </authorList>
    </citation>
    <scope>NUCLEOTIDE SEQUENCE</scope>
</reference>
<evidence type="ECO:0000313" key="3">
    <source>
        <dbReference type="Proteomes" id="UP001497512"/>
    </source>
</evidence>
<evidence type="ECO:0000256" key="1">
    <source>
        <dbReference type="SAM" id="MobiDB-lite"/>
    </source>
</evidence>
<evidence type="ECO:0000313" key="2">
    <source>
        <dbReference type="EMBL" id="CAK9219828.1"/>
    </source>
</evidence>
<proteinExistence type="predicted"/>
<dbReference type="EMBL" id="OZ019895">
    <property type="protein sequence ID" value="CAK9219828.1"/>
    <property type="molecule type" value="Genomic_DNA"/>
</dbReference>
<keyword evidence="3" id="KW-1185">Reference proteome</keyword>
<feature type="region of interest" description="Disordered" evidence="1">
    <location>
        <begin position="242"/>
        <end position="289"/>
    </location>
</feature>